<dbReference type="PANTHER" id="PTHR42792">
    <property type="entry name" value="FLAGELLIN"/>
    <property type="match status" value="1"/>
</dbReference>
<keyword evidence="7" id="KW-0969">Cilium</keyword>
<keyword evidence="3 4" id="KW-0975">Bacterial flagellum</keyword>
<dbReference type="EMBL" id="JARYGX010000009">
    <property type="protein sequence ID" value="MDH7452086.1"/>
    <property type="molecule type" value="Genomic_DNA"/>
</dbReference>
<accession>A0ABT6MNC5</accession>
<dbReference type="NCBIfam" id="NF006467">
    <property type="entry name" value="PRK08869.1-2"/>
    <property type="match status" value="1"/>
</dbReference>
<keyword evidence="7" id="KW-0966">Cell projection</keyword>
<dbReference type="Gene3D" id="1.20.1330.10">
    <property type="entry name" value="f41 fragment of flagellin, N-terminal domain"/>
    <property type="match status" value="1"/>
</dbReference>
<dbReference type="PRINTS" id="PR00207">
    <property type="entry name" value="FLAGELLIN"/>
</dbReference>
<keyword evidence="2 4" id="KW-0964">Secreted</keyword>
<gene>
    <name evidence="7" type="ORF">QF205_03195</name>
</gene>
<dbReference type="InterPro" id="IPR001029">
    <property type="entry name" value="Flagellin_N"/>
</dbReference>
<evidence type="ECO:0000259" key="5">
    <source>
        <dbReference type="Pfam" id="PF00669"/>
    </source>
</evidence>
<evidence type="ECO:0000313" key="7">
    <source>
        <dbReference type="EMBL" id="MDH7452086.1"/>
    </source>
</evidence>
<dbReference type="Pfam" id="PF00700">
    <property type="entry name" value="Flagellin_C"/>
    <property type="match status" value="1"/>
</dbReference>
<dbReference type="InterPro" id="IPR046358">
    <property type="entry name" value="Flagellin_C"/>
</dbReference>
<dbReference type="Pfam" id="PF00669">
    <property type="entry name" value="Flagellin_N"/>
    <property type="match status" value="1"/>
</dbReference>
<feature type="domain" description="Flagellin N-terminal" evidence="5">
    <location>
        <begin position="5"/>
        <end position="142"/>
    </location>
</feature>
<dbReference type="Gene3D" id="6.10.10.10">
    <property type="entry name" value="Flagellar export chaperone, C-terminal domain"/>
    <property type="match status" value="1"/>
</dbReference>
<comment type="subcellular location">
    <subcellularLocation>
        <location evidence="4">Secreted</location>
    </subcellularLocation>
    <subcellularLocation>
        <location evidence="4">Bacterial flagellum</location>
    </subcellularLocation>
</comment>
<reference evidence="7" key="2">
    <citation type="submission" date="2023-04" db="EMBL/GenBank/DDBJ databases">
        <authorList>
            <person name="Sun J.-Q."/>
        </authorList>
    </citation>
    <scope>NUCLEOTIDE SEQUENCE</scope>
    <source>
        <strain evidence="7">CC-YY355</strain>
    </source>
</reference>
<name>A0ABT6MNC5_9GAMM</name>
<evidence type="ECO:0000256" key="1">
    <source>
        <dbReference type="ARBA" id="ARBA00005709"/>
    </source>
</evidence>
<dbReference type="Proteomes" id="UP001160550">
    <property type="component" value="Unassembled WGS sequence"/>
</dbReference>
<dbReference type="InterPro" id="IPR042187">
    <property type="entry name" value="Flagellin_C_sub2"/>
</dbReference>
<comment type="function">
    <text evidence="4">Flagellin is the subunit protein which polymerizes to form the filaments of bacterial flagella.</text>
</comment>
<evidence type="ECO:0000313" key="8">
    <source>
        <dbReference type="Proteomes" id="UP001160550"/>
    </source>
</evidence>
<evidence type="ECO:0000256" key="4">
    <source>
        <dbReference type="RuleBase" id="RU362073"/>
    </source>
</evidence>
<comment type="similarity">
    <text evidence="1 4">Belongs to the bacterial flagellin family.</text>
</comment>
<dbReference type="SUPFAM" id="SSF64518">
    <property type="entry name" value="Phase 1 flagellin"/>
    <property type="match status" value="1"/>
</dbReference>
<protein>
    <recommendedName>
        <fullName evidence="4">Flagellin</fullName>
    </recommendedName>
</protein>
<feature type="domain" description="Flagellin C-terminal" evidence="6">
    <location>
        <begin position="294"/>
        <end position="378"/>
    </location>
</feature>
<dbReference type="RefSeq" id="WP_280941292.1">
    <property type="nucleotide sequence ID" value="NZ_JARYGX010000009.1"/>
</dbReference>
<evidence type="ECO:0000256" key="3">
    <source>
        <dbReference type="ARBA" id="ARBA00023143"/>
    </source>
</evidence>
<proteinExistence type="inferred from homology"/>
<dbReference type="InterPro" id="IPR001492">
    <property type="entry name" value="Flagellin"/>
</dbReference>
<sequence length="379" mass="38664">MSSVINTNVMSLNAQRNLTSSSAQLATSLQRLSSGMRINSAKDDAAGLAISQRFTTQIRGMDVAARNANDGISLAQTAEGAMTEIGNNLQRIRELAVQSRNATNSASDRAALDKEAQALKAEINRVASQTNFNGVKLLDGSFNNQVFQVGANQGETITVSSIVNANSSALGSYQRATVTGNAATAFTAIDAGDLTINGTSVGPIAADASATARAASVRDAINSVSDTTGVYAVNDTATTITLVSTTADIAVAHAGPSSTAATTGLAAGTNARATSTGFDSLDISTASGADAAMQSMTAALDAINTARASMGAIQNRFTSVVANLSTTSENLSAARSRIQDADFAKESAQLSRNQILQQAGTAMLAQANQATQGVLSLLR</sequence>
<comment type="caution">
    <text evidence="7">The sequence shown here is derived from an EMBL/GenBank/DDBJ whole genome shotgun (WGS) entry which is preliminary data.</text>
</comment>
<reference evidence="7" key="1">
    <citation type="journal article" date="2007" name="Int. J. Syst. Evol. Microbiol.">
        <title>Luteimonas composti sp. nov., a moderately thermophilic bacterium isolated from food waste.</title>
        <authorList>
            <person name="Young C.C."/>
            <person name="Kampfer P."/>
            <person name="Chen W.M."/>
            <person name="Yen W.S."/>
            <person name="Arun A.B."/>
            <person name="Lai W.A."/>
            <person name="Shen F.T."/>
            <person name="Rekha P.D."/>
            <person name="Lin K.Y."/>
            <person name="Chou J.H."/>
        </authorList>
    </citation>
    <scope>NUCLEOTIDE SEQUENCE</scope>
    <source>
        <strain evidence="7">CC-YY355</strain>
    </source>
</reference>
<evidence type="ECO:0000256" key="2">
    <source>
        <dbReference type="ARBA" id="ARBA00022525"/>
    </source>
</evidence>
<dbReference type="Gene3D" id="3.30.70.2120">
    <property type="match status" value="1"/>
</dbReference>
<keyword evidence="8" id="KW-1185">Reference proteome</keyword>
<dbReference type="InterPro" id="IPR010810">
    <property type="entry name" value="Flagellin_hook_IN_motif"/>
</dbReference>
<keyword evidence="7" id="KW-0282">Flagellum</keyword>
<organism evidence="7 8">
    <name type="scientific">Luteimonas composti</name>
    <dbReference type="NCBI Taxonomy" id="398257"/>
    <lineage>
        <taxon>Bacteria</taxon>
        <taxon>Pseudomonadati</taxon>
        <taxon>Pseudomonadota</taxon>
        <taxon>Gammaproteobacteria</taxon>
        <taxon>Lysobacterales</taxon>
        <taxon>Lysobacteraceae</taxon>
        <taxon>Luteimonas</taxon>
    </lineage>
</organism>
<dbReference type="PANTHER" id="PTHR42792:SF2">
    <property type="entry name" value="FLAGELLIN"/>
    <property type="match status" value="1"/>
</dbReference>
<evidence type="ECO:0000259" key="6">
    <source>
        <dbReference type="Pfam" id="PF00700"/>
    </source>
</evidence>
<dbReference type="Pfam" id="PF07196">
    <property type="entry name" value="Flagellin_IN"/>
    <property type="match status" value="1"/>
</dbReference>